<organism evidence="15 16">
    <name type="scientific">Lutzomyia longipalpis</name>
    <name type="common">Sand fly</name>
    <dbReference type="NCBI Taxonomy" id="7200"/>
    <lineage>
        <taxon>Eukaryota</taxon>
        <taxon>Metazoa</taxon>
        <taxon>Ecdysozoa</taxon>
        <taxon>Arthropoda</taxon>
        <taxon>Hexapoda</taxon>
        <taxon>Insecta</taxon>
        <taxon>Pterygota</taxon>
        <taxon>Neoptera</taxon>
        <taxon>Endopterygota</taxon>
        <taxon>Diptera</taxon>
        <taxon>Nematocera</taxon>
        <taxon>Psychodoidea</taxon>
        <taxon>Psychodidae</taxon>
        <taxon>Lutzomyia</taxon>
        <taxon>Lutzomyia</taxon>
    </lineage>
</organism>
<keyword evidence="9" id="KW-0460">Magnesium</keyword>
<evidence type="ECO:0000256" key="10">
    <source>
        <dbReference type="ARBA" id="ARBA00022989"/>
    </source>
</evidence>
<dbReference type="PANTHER" id="PTHR21528">
    <property type="entry name" value="DEHYDRODOLICHYL DIPHOSPHATE SYNTHASE COMPLEX SUBUNIT NUS1"/>
    <property type="match status" value="1"/>
</dbReference>
<dbReference type="AlphaFoldDB" id="A0A1B0EYY7"/>
<dbReference type="VEuPathDB" id="VectorBase:LLOJ006249"/>
<dbReference type="Gene3D" id="3.40.1180.10">
    <property type="entry name" value="Decaprenyl diphosphate synthase-like"/>
    <property type="match status" value="1"/>
</dbReference>
<reference evidence="16" key="1">
    <citation type="submission" date="2012-05" db="EMBL/GenBank/DDBJ databases">
        <title>Whole Genome Assembly of Lutzomyia longipalpis.</title>
        <authorList>
            <person name="Richards S."/>
            <person name="Qu C."/>
            <person name="Dillon R."/>
            <person name="Worley K."/>
            <person name="Scherer S."/>
            <person name="Batterton M."/>
            <person name="Taylor A."/>
            <person name="Hawes A."/>
            <person name="Hernandez B."/>
            <person name="Kovar C."/>
            <person name="Mandapat C."/>
            <person name="Pham C."/>
            <person name="Qu C."/>
            <person name="Jing C."/>
            <person name="Bess C."/>
            <person name="Bandaranaike D."/>
            <person name="Ngo D."/>
            <person name="Ongeri F."/>
            <person name="Arias F."/>
            <person name="Lara F."/>
            <person name="Weissenberger G."/>
            <person name="Kamau G."/>
            <person name="Han H."/>
            <person name="Shen H."/>
            <person name="Dinh H."/>
            <person name="Khalil I."/>
            <person name="Jones J."/>
            <person name="Shafer J."/>
            <person name="Jayaseelan J."/>
            <person name="Quiroz J."/>
            <person name="Blankenburg K."/>
            <person name="Nguyen L."/>
            <person name="Jackson L."/>
            <person name="Francisco L."/>
            <person name="Tang L.-Y."/>
            <person name="Pu L.-L."/>
            <person name="Perales L."/>
            <person name="Lorensuhewa L."/>
            <person name="Munidasa M."/>
            <person name="Coyle M."/>
            <person name="Taylor M."/>
            <person name="Puazo M."/>
            <person name="Firestine M."/>
            <person name="Scheel M."/>
            <person name="Javaid M."/>
            <person name="Wang M."/>
            <person name="Li M."/>
            <person name="Tabassum N."/>
            <person name="Saada N."/>
            <person name="Osuji N."/>
            <person name="Aqrawi P."/>
            <person name="Fu Q."/>
            <person name="Thornton R."/>
            <person name="Raj R."/>
            <person name="Goodspeed R."/>
            <person name="Mata R."/>
            <person name="Najjar R."/>
            <person name="Gubbala S."/>
            <person name="Lee S."/>
            <person name="Denson S."/>
            <person name="Patil S."/>
            <person name="Macmil S."/>
            <person name="Qi S."/>
            <person name="Matskevitch T."/>
            <person name="Palculict T."/>
            <person name="Mathew T."/>
            <person name="Vee V."/>
            <person name="Velamala V."/>
            <person name="Korchina V."/>
            <person name="Cai W."/>
            <person name="Liu W."/>
            <person name="Dai W."/>
            <person name="Zou X."/>
            <person name="Zhu Y."/>
            <person name="Zhang Y."/>
            <person name="Wu Y.-Q."/>
            <person name="Xin Y."/>
            <person name="Nazarath L."/>
            <person name="Kovar C."/>
            <person name="Han Y."/>
            <person name="Muzny D."/>
            <person name="Gibbs R."/>
        </authorList>
    </citation>
    <scope>NUCLEOTIDE SEQUENCE [LARGE SCALE GENOMIC DNA]</scope>
    <source>
        <strain evidence="16">Jacobina</strain>
    </source>
</reference>
<comment type="catalytic activity">
    <reaction evidence="12">
        <text>n isopentenyl diphosphate + (2E,6E)-farnesyl diphosphate = a di-trans,poly-cis-polyprenyl diphosphate + n diphosphate</text>
        <dbReference type="Rhea" id="RHEA:53008"/>
        <dbReference type="Rhea" id="RHEA-COMP:19494"/>
        <dbReference type="ChEBI" id="CHEBI:33019"/>
        <dbReference type="ChEBI" id="CHEBI:128769"/>
        <dbReference type="ChEBI" id="CHEBI:136960"/>
        <dbReference type="ChEBI" id="CHEBI:175763"/>
        <dbReference type="EC" id="2.5.1.87"/>
    </reaction>
</comment>
<dbReference type="GO" id="GO:0005789">
    <property type="term" value="C:endoplasmic reticulum membrane"/>
    <property type="evidence" value="ECO:0007669"/>
    <property type="project" value="UniProtKB-SubCell"/>
</dbReference>
<dbReference type="SUPFAM" id="SSF64005">
    <property type="entry name" value="Undecaprenyl diphosphate synthase"/>
    <property type="match status" value="1"/>
</dbReference>
<dbReference type="GO" id="GO:0045547">
    <property type="term" value="F:ditrans,polycis-polyprenyl diphosphate synthase [(2E,6E)-farnesyl diphosphate specific] activity"/>
    <property type="evidence" value="ECO:0007669"/>
    <property type="project" value="UniProtKB-EC"/>
</dbReference>
<dbReference type="PANTHER" id="PTHR21528:SF0">
    <property type="entry name" value="DEHYDRODOLICHYL DIPHOSPHATE SYNTHASE COMPLEX SUBUNIT NUS1"/>
    <property type="match status" value="1"/>
</dbReference>
<keyword evidence="7 13" id="KW-0812">Transmembrane</keyword>
<dbReference type="EC" id="2.5.1.87" evidence="5"/>
<accession>A0A1B0EYY7</accession>
<evidence type="ECO:0000256" key="9">
    <source>
        <dbReference type="ARBA" id="ARBA00022842"/>
    </source>
</evidence>
<evidence type="ECO:0000313" key="15">
    <source>
        <dbReference type="EnsemblMetazoa" id="LLOJ006249-PA"/>
    </source>
</evidence>
<evidence type="ECO:0000256" key="6">
    <source>
        <dbReference type="ARBA" id="ARBA00022679"/>
    </source>
</evidence>
<dbReference type="GO" id="GO:1904423">
    <property type="term" value="C:dehydrodolichyl diphosphate synthase complex"/>
    <property type="evidence" value="ECO:0007669"/>
    <property type="project" value="InterPro"/>
</dbReference>
<sequence>KILHKNCVRDLFSSYRAVYLVGTSPGHLSCCSSVCTSSCAQNIHVMSLGFLYKAAWLLLHFIFSIVEAVIFYRKFLVRKFKQFSWSPQHDGYSKNPAEFIKLHRDYLDKIPTHLAVILGLEEPNSEALSNLIYWAMASEISYISIYDHKEILQAHQEDFREFVLRRQTIPGRVTFIPAHDGSDANGFKNQIKVRILSRADGKPTIGNLCRTLSQEVQRGQLQLDQIDVELVDKRLSDMTGRIPDPEVAVYTGDFCCTYGFLPWQSRLTEFIPMGPQNLFGMDTFLNVLYQYAKKEQRFGK</sequence>
<dbReference type="EMBL" id="AJWK01020210">
    <property type="status" value="NOT_ANNOTATED_CDS"/>
    <property type="molecule type" value="Genomic_DNA"/>
</dbReference>
<dbReference type="Proteomes" id="UP000092461">
    <property type="component" value="Unassembled WGS sequence"/>
</dbReference>
<evidence type="ECO:0000256" key="11">
    <source>
        <dbReference type="ARBA" id="ARBA00023136"/>
    </source>
</evidence>
<dbReference type="InterPro" id="IPR036424">
    <property type="entry name" value="UPP_synth-like_sf"/>
</dbReference>
<keyword evidence="11 13" id="KW-0472">Membrane</keyword>
<feature type="transmembrane region" description="Helical" evidence="13">
    <location>
        <begin position="54"/>
        <end position="72"/>
    </location>
</feature>
<evidence type="ECO:0000256" key="8">
    <source>
        <dbReference type="ARBA" id="ARBA00022824"/>
    </source>
</evidence>
<proteinExistence type="inferred from homology"/>
<comment type="cofactor">
    <cofactor evidence="1">
        <name>Mg(2+)</name>
        <dbReference type="ChEBI" id="CHEBI:18420"/>
    </cofactor>
</comment>
<comment type="subcellular location">
    <subcellularLocation>
        <location evidence="2">Endoplasmic reticulum membrane</location>
    </subcellularLocation>
</comment>
<dbReference type="EnsemblMetazoa" id="LLOJ006249-RA">
    <property type="protein sequence ID" value="LLOJ006249-PA"/>
    <property type="gene ID" value="LLOJ006249"/>
</dbReference>
<evidence type="ECO:0000256" key="13">
    <source>
        <dbReference type="SAM" id="Phobius"/>
    </source>
</evidence>
<dbReference type="InterPro" id="IPR038887">
    <property type="entry name" value="Nus1/NgBR"/>
</dbReference>
<evidence type="ECO:0000256" key="2">
    <source>
        <dbReference type="ARBA" id="ARBA00004586"/>
    </source>
</evidence>
<dbReference type="UniPathway" id="UPA00378"/>
<dbReference type="EMBL" id="GITU01007088">
    <property type="protein sequence ID" value="MBC1175791.1"/>
    <property type="molecule type" value="Transcribed_RNA"/>
</dbReference>
<evidence type="ECO:0000256" key="7">
    <source>
        <dbReference type="ARBA" id="ARBA00022692"/>
    </source>
</evidence>
<evidence type="ECO:0000256" key="4">
    <source>
        <dbReference type="ARBA" id="ARBA00005432"/>
    </source>
</evidence>
<evidence type="ECO:0000256" key="1">
    <source>
        <dbReference type="ARBA" id="ARBA00001946"/>
    </source>
</evidence>
<keyword evidence="10 13" id="KW-1133">Transmembrane helix</keyword>
<keyword evidence="8" id="KW-0256">Endoplasmic reticulum</keyword>
<reference evidence="15" key="3">
    <citation type="submission" date="2020-05" db="UniProtKB">
        <authorList>
            <consortium name="EnsemblMetazoa"/>
        </authorList>
    </citation>
    <scope>IDENTIFICATION</scope>
    <source>
        <strain evidence="15">Jacobina</strain>
    </source>
</reference>
<reference evidence="14" key="2">
    <citation type="journal article" date="2020" name="BMC">
        <title>Leishmania infection induces a limited differential gene expression in the sand fly midgut.</title>
        <authorList>
            <person name="Coutinho-Abreu I.V."/>
            <person name="Serafim T.D."/>
            <person name="Meneses C."/>
            <person name="Kamhawi S."/>
            <person name="Oliveira F."/>
            <person name="Valenzuela J.G."/>
        </authorList>
    </citation>
    <scope>NUCLEOTIDE SEQUENCE</scope>
    <source>
        <strain evidence="14">Jacobina</strain>
        <tissue evidence="14">Midgut</tissue>
    </source>
</reference>
<evidence type="ECO:0000256" key="5">
    <source>
        <dbReference type="ARBA" id="ARBA00012596"/>
    </source>
</evidence>
<name>A0A1B0EYY7_LUTLO</name>
<evidence type="ECO:0000313" key="16">
    <source>
        <dbReference type="Proteomes" id="UP000092461"/>
    </source>
</evidence>
<comment type="similarity">
    <text evidence="4">Belongs to the UPP synthase family.</text>
</comment>
<evidence type="ECO:0000313" key="14">
    <source>
        <dbReference type="EMBL" id="MBC1175791.1"/>
    </source>
</evidence>
<keyword evidence="6" id="KW-0808">Transferase</keyword>
<protein>
    <recommendedName>
        <fullName evidence="5">ditrans,polycis-polyprenyl diphosphate synthase [(2E,6E)-farnesyldiphosphate specific]</fullName>
        <ecNumber evidence="5">2.5.1.87</ecNumber>
    </recommendedName>
</protein>
<comment type="pathway">
    <text evidence="3">Protein modification; protein glycosylation.</text>
</comment>
<keyword evidence="16" id="KW-1185">Reference proteome</keyword>
<dbReference type="VEuPathDB" id="VectorBase:LLONM1_009155"/>
<evidence type="ECO:0000256" key="12">
    <source>
        <dbReference type="ARBA" id="ARBA00047353"/>
    </source>
</evidence>
<evidence type="ECO:0000256" key="3">
    <source>
        <dbReference type="ARBA" id="ARBA00004922"/>
    </source>
</evidence>